<dbReference type="PANTHER" id="PTHR12357">
    <property type="entry name" value="YTH YT521-B HOMOLOGY DOMAIN-CONTAINING"/>
    <property type="match status" value="1"/>
</dbReference>
<feature type="region of interest" description="Disordered" evidence="1">
    <location>
        <begin position="43"/>
        <end position="73"/>
    </location>
</feature>
<feature type="compositionally biased region" description="Polar residues" evidence="1">
    <location>
        <begin position="505"/>
        <end position="537"/>
    </location>
</feature>
<feature type="domain" description="YTH" evidence="2">
    <location>
        <begin position="735"/>
        <end position="885"/>
    </location>
</feature>
<dbReference type="eggNOG" id="KOG1902">
    <property type="taxonomic scope" value="Eukaryota"/>
</dbReference>
<gene>
    <name evidence="3" type="primary">Mo06725</name>
    <name evidence="3" type="ORF">E5Q_06725</name>
</gene>
<organism evidence="3 4">
    <name type="scientific">Mixia osmundae (strain CBS 9802 / IAM 14324 / JCM 22182 / KY 12970)</name>
    <dbReference type="NCBI Taxonomy" id="764103"/>
    <lineage>
        <taxon>Eukaryota</taxon>
        <taxon>Fungi</taxon>
        <taxon>Dikarya</taxon>
        <taxon>Basidiomycota</taxon>
        <taxon>Pucciniomycotina</taxon>
        <taxon>Mixiomycetes</taxon>
        <taxon>Mixiales</taxon>
        <taxon>Mixiaceae</taxon>
        <taxon>Mixia</taxon>
    </lineage>
</organism>
<dbReference type="HOGENOM" id="CLU_011694_1_0_1"/>
<feature type="domain" description="YTH" evidence="2">
    <location>
        <begin position="559"/>
        <end position="698"/>
    </location>
</feature>
<dbReference type="InterPro" id="IPR007275">
    <property type="entry name" value="YTH_domain"/>
</dbReference>
<accession>G7EB12</accession>
<evidence type="ECO:0000313" key="3">
    <source>
        <dbReference type="EMBL" id="GAB00023.1"/>
    </source>
</evidence>
<dbReference type="CDD" id="cd21134">
    <property type="entry name" value="YTH"/>
    <property type="match status" value="1"/>
</dbReference>
<feature type="compositionally biased region" description="Basic and acidic residues" evidence="1">
    <location>
        <begin position="770"/>
        <end position="781"/>
    </location>
</feature>
<comment type="caution">
    <text evidence="3">The sequence shown here is derived from an EMBL/GenBank/DDBJ whole genome shotgun (WGS) entry which is preliminary data.</text>
</comment>
<feature type="compositionally biased region" description="Low complexity" evidence="1">
    <location>
        <begin position="191"/>
        <end position="205"/>
    </location>
</feature>
<proteinExistence type="predicted"/>
<dbReference type="InterPro" id="IPR045168">
    <property type="entry name" value="YTH_prot"/>
</dbReference>
<feature type="compositionally biased region" description="Low complexity" evidence="1">
    <location>
        <begin position="667"/>
        <end position="683"/>
    </location>
</feature>
<evidence type="ECO:0000259" key="2">
    <source>
        <dbReference type="PROSITE" id="PS50882"/>
    </source>
</evidence>
<dbReference type="InParanoid" id="G7EB12"/>
<reference evidence="3 4" key="2">
    <citation type="journal article" date="2012" name="Open Biol.">
        <title>Characteristics of nucleosomes and linker DNA regions on the genome of the basidiomycete Mixia osmundae revealed by mono- and dinucleosome mapping.</title>
        <authorList>
            <person name="Nishida H."/>
            <person name="Kondo S."/>
            <person name="Matsumoto T."/>
            <person name="Suzuki Y."/>
            <person name="Yoshikawa H."/>
            <person name="Taylor T.D."/>
            <person name="Sugiyama J."/>
        </authorList>
    </citation>
    <scope>NUCLEOTIDE SEQUENCE [LARGE SCALE GENOMIC DNA]</scope>
    <source>
        <strain evidence="4">CBS 9802 / IAM 14324 / JCM 22182 / KY 12970</strain>
    </source>
</reference>
<reference evidence="3 4" key="1">
    <citation type="journal article" date="2011" name="J. Gen. Appl. Microbiol.">
        <title>Draft genome sequencing of the enigmatic basidiomycete Mixia osmundae.</title>
        <authorList>
            <person name="Nishida H."/>
            <person name="Nagatsuka Y."/>
            <person name="Sugiyama J."/>
        </authorList>
    </citation>
    <scope>NUCLEOTIDE SEQUENCE [LARGE SCALE GENOMIC DNA]</scope>
    <source>
        <strain evidence="4">CBS 9802 / IAM 14324 / JCM 22182 / KY 12970</strain>
    </source>
</reference>
<dbReference type="GO" id="GO:0000398">
    <property type="term" value="P:mRNA splicing, via spliceosome"/>
    <property type="evidence" value="ECO:0007669"/>
    <property type="project" value="TreeGrafter"/>
</dbReference>
<dbReference type="GO" id="GO:1990247">
    <property type="term" value="F:N6-methyladenosine-containing RNA reader activity"/>
    <property type="evidence" value="ECO:0007669"/>
    <property type="project" value="TreeGrafter"/>
</dbReference>
<dbReference type="OrthoDB" id="6103986at2759"/>
<dbReference type="PANTHER" id="PTHR12357:SF3">
    <property type="entry name" value="YTH DOMAIN-CONTAINING PROTEIN 1"/>
    <property type="match status" value="1"/>
</dbReference>
<dbReference type="STRING" id="764103.G7EB12"/>
<dbReference type="Gene3D" id="3.10.590.10">
    <property type="entry name" value="ph1033 like domains"/>
    <property type="match status" value="2"/>
</dbReference>
<dbReference type="RefSeq" id="XP_014565544.1">
    <property type="nucleotide sequence ID" value="XM_014710058.1"/>
</dbReference>
<evidence type="ECO:0000256" key="1">
    <source>
        <dbReference type="SAM" id="MobiDB-lite"/>
    </source>
</evidence>
<feature type="region of interest" description="Disordered" evidence="1">
    <location>
        <begin position="505"/>
        <end position="549"/>
    </location>
</feature>
<protein>
    <recommendedName>
        <fullName evidence="2">YTH domain-containing protein</fullName>
    </recommendedName>
</protein>
<dbReference type="Pfam" id="PF04146">
    <property type="entry name" value="YTH"/>
    <property type="match status" value="1"/>
</dbReference>
<sequence>MPADGSYQDLPTSPDEAAAAELARILQSQARLAAGIAHAGEDSLQYGSSGPYMPQHQGYPHPGADTSDPERNARYSQQLATQDYGGSGGIGGQEYYYYDARPRPPMVYAAPQQQQQQQLTGYYPAPPQIYPGAHIPPYMVYDQMYPYPMSAGLPPSQQISPAYMFAQHHPPMQHSQSFQQQEYPVHHRLPLQQQHQQHQQQPLREQQARRDNRPPIRPAASTSHSYRDSPSYASPPPSGLVTPMQDLRGGSAATMTPSSSPENTLGGHTSTYSGSRSYATSPSLGAQADDYHSSSFSSAATSHARPPRYNTPGQQSNNPPLSLNRGSLAREKMYALIHDRPPPQRFAPNARHEPQLYKTLPRPPAHSAWAMWVGNVSYDVTHDELLNFFESRKAPVNLLSQDEIAQLRNKSHADPDGPQPRMTDEDLATCGVESVHLILRSNCAFVNYISDIHLQVGIKTSHGVRLRREDQRCKEFVCRVRNKDDGTKSGVGTQRGKQMHQTYIASKQAADSDQAESQSTVPELTVESDTSARTRQVSTSTVHSSASTSSSFLARHFPKRYFILKSHTEEDLQKAVEHSIWSTQSHNEPVLDRAFRTSREGVFLIFGANGTGEFFGYARMVERILKGDDSRANSRASPHASADMRVREFSGSSLKPSIIPEGDEHGSLGLAASPLPMASPASPQATRQLPDRQASSVPGRLKPAAGDEAPLPSPGGGYFPVVDSAAKRGSTWDSSSLLAPSSAATPNTTTTTPGTVTSTTPSSAGGFARTEAERAAEHNRFLESQARGSPNENEPPASVVTASEEANESSSDSKQTQKTLSGGPLGLSKREPGRAFKVEWLSTTRLPFSQIRHLRNSFNENKEVKISRDGIELEPVVGEELLQAFSAASAPPN</sequence>
<dbReference type="PROSITE" id="PS50882">
    <property type="entry name" value="YTH"/>
    <property type="match status" value="2"/>
</dbReference>
<feature type="compositionally biased region" description="Low complexity" evidence="1">
    <location>
        <begin position="797"/>
        <end position="813"/>
    </location>
</feature>
<feature type="compositionally biased region" description="Polar residues" evidence="1">
    <location>
        <begin position="253"/>
        <end position="284"/>
    </location>
</feature>
<dbReference type="Proteomes" id="UP000009131">
    <property type="component" value="Unassembled WGS sequence"/>
</dbReference>
<keyword evidence="4" id="KW-1185">Reference proteome</keyword>
<evidence type="ECO:0000313" key="4">
    <source>
        <dbReference type="Proteomes" id="UP000009131"/>
    </source>
</evidence>
<feature type="region of interest" description="Disordered" evidence="1">
    <location>
        <begin position="629"/>
        <end position="830"/>
    </location>
</feature>
<dbReference type="AlphaFoldDB" id="G7EB12"/>
<dbReference type="GO" id="GO:0003729">
    <property type="term" value="F:mRNA binding"/>
    <property type="evidence" value="ECO:0007669"/>
    <property type="project" value="TreeGrafter"/>
</dbReference>
<feature type="compositionally biased region" description="Low complexity" evidence="1">
    <location>
        <begin position="293"/>
        <end position="304"/>
    </location>
</feature>
<feature type="compositionally biased region" description="Low complexity" evidence="1">
    <location>
        <begin position="734"/>
        <end position="766"/>
    </location>
</feature>
<dbReference type="GO" id="GO:0000381">
    <property type="term" value="P:regulation of alternative mRNA splicing, via spliceosome"/>
    <property type="evidence" value="ECO:0007669"/>
    <property type="project" value="TreeGrafter"/>
</dbReference>
<dbReference type="OMA" id="PERNARY"/>
<feature type="compositionally biased region" description="Low complexity" evidence="1">
    <location>
        <begin position="538"/>
        <end position="549"/>
    </location>
</feature>
<name>G7EB12_MIXOS</name>
<feature type="region of interest" description="Disordered" evidence="1">
    <location>
        <begin position="191"/>
        <end position="324"/>
    </location>
</feature>
<dbReference type="EMBL" id="BABT02000252">
    <property type="protein sequence ID" value="GAB00023.1"/>
    <property type="molecule type" value="Genomic_DNA"/>
</dbReference>
<dbReference type="GO" id="GO:0005654">
    <property type="term" value="C:nucleoplasm"/>
    <property type="evidence" value="ECO:0007669"/>
    <property type="project" value="TreeGrafter"/>
</dbReference>
<feature type="compositionally biased region" description="Polar residues" evidence="1">
    <location>
        <begin position="311"/>
        <end position="324"/>
    </location>
</feature>